<protein>
    <submittedName>
        <fullName evidence="1">Uncharacterized protein</fullName>
    </submittedName>
</protein>
<reference evidence="1 2" key="1">
    <citation type="submission" date="2020-12" db="EMBL/GenBank/DDBJ databases">
        <title>HMF7856_wgs.fasta genome submission.</title>
        <authorList>
            <person name="Kang H."/>
            <person name="Kim H."/>
            <person name="Joh K."/>
        </authorList>
    </citation>
    <scope>NUCLEOTIDE SEQUENCE [LARGE SCALE GENOMIC DNA]</scope>
    <source>
        <strain evidence="1 2">HMF7856</strain>
    </source>
</reference>
<evidence type="ECO:0000313" key="2">
    <source>
        <dbReference type="Proteomes" id="UP000429232"/>
    </source>
</evidence>
<accession>A0A6I4I3A2</accession>
<gene>
    <name evidence="1" type="ORF">GO620_009580</name>
</gene>
<name>A0A6I4I3A2_9SPHI</name>
<keyword evidence="2" id="KW-1185">Reference proteome</keyword>
<proteinExistence type="predicted"/>
<dbReference type="EMBL" id="CP066775">
    <property type="protein sequence ID" value="QQL48443.1"/>
    <property type="molecule type" value="Genomic_DNA"/>
</dbReference>
<dbReference type="RefSeq" id="WP_157526104.1">
    <property type="nucleotide sequence ID" value="NZ_CP066775.1"/>
</dbReference>
<dbReference type="KEGG" id="mgik:GO620_009580"/>
<sequence length="353" mass="38322">MKKNLYAFLFLMFIAVGARAQDGFDQLIRSTPADATKLINAYSNPLFKGLGFGLNSGWTNTAKTKGFLHFDVRITASYITPPVSDKSFDVTKIGLSNHVQPAGSATIAQTFNGSKNLSGPTMNVFDDNGNKVTSFDMPSGQLSFTAAPQLQATVGLVQNTDVTVRYIPDVKFSDDIGTIGMFGFGLKHNIAQDFNSLKHPVPFDLSVAFGYSRLNYSKGLNVQPESGAQPLNAQQSTDFRNQKIDGHINSFLVQAILSKKFLVFTPFVAVGYNTAKTEVGLLGNYPITSSAVPVTGQKFYTSYNNPVNITNSNVDGVRGDLGFQLDLAFFRFYASYSLSQSYNMANAGIGLSF</sequence>
<dbReference type="Proteomes" id="UP000429232">
    <property type="component" value="Chromosome"/>
</dbReference>
<organism evidence="1 2">
    <name type="scientific">Mucilaginibacter ginkgonis</name>
    <dbReference type="NCBI Taxonomy" id="2682091"/>
    <lineage>
        <taxon>Bacteria</taxon>
        <taxon>Pseudomonadati</taxon>
        <taxon>Bacteroidota</taxon>
        <taxon>Sphingobacteriia</taxon>
        <taxon>Sphingobacteriales</taxon>
        <taxon>Sphingobacteriaceae</taxon>
        <taxon>Mucilaginibacter</taxon>
    </lineage>
</organism>
<evidence type="ECO:0000313" key="1">
    <source>
        <dbReference type="EMBL" id="QQL48443.1"/>
    </source>
</evidence>
<dbReference type="InterPro" id="IPR046495">
    <property type="entry name" value="DUF6588"/>
</dbReference>
<dbReference type="AlphaFoldDB" id="A0A6I4I3A2"/>
<dbReference type="Pfam" id="PF20230">
    <property type="entry name" value="DUF6588"/>
    <property type="match status" value="1"/>
</dbReference>